<keyword evidence="2" id="KW-0732">Signal</keyword>
<keyword evidence="8" id="KW-1133">Transmembrane helix</keyword>
<feature type="transmembrane region" description="Helical" evidence="8">
    <location>
        <begin position="670"/>
        <end position="696"/>
    </location>
</feature>
<accession>A0ABV3H682</accession>
<dbReference type="SMART" id="SM00220">
    <property type="entry name" value="S_TKc"/>
    <property type="match status" value="1"/>
</dbReference>
<evidence type="ECO:0000313" key="11">
    <source>
        <dbReference type="Proteomes" id="UP001552427"/>
    </source>
</evidence>
<dbReference type="PROSITE" id="PS50011">
    <property type="entry name" value="PROTEIN_KINASE_DOM"/>
    <property type="match status" value="1"/>
</dbReference>
<keyword evidence="1" id="KW-0808">Transferase</keyword>
<dbReference type="InterPro" id="IPR011009">
    <property type="entry name" value="Kinase-like_dom_sf"/>
</dbReference>
<evidence type="ECO:0000256" key="1">
    <source>
        <dbReference type="ARBA" id="ARBA00022679"/>
    </source>
</evidence>
<keyword evidence="8" id="KW-0812">Transmembrane</keyword>
<gene>
    <name evidence="10" type="ORF">AB0K40_21075</name>
</gene>
<feature type="region of interest" description="Disordered" evidence="7">
    <location>
        <begin position="295"/>
        <end position="666"/>
    </location>
</feature>
<keyword evidence="5 6" id="KW-0067">ATP-binding</keyword>
<dbReference type="Gene3D" id="3.30.200.20">
    <property type="entry name" value="Phosphorylase Kinase, domain 1"/>
    <property type="match status" value="1"/>
</dbReference>
<dbReference type="EMBL" id="JBFARM010000006">
    <property type="protein sequence ID" value="MEV4288012.1"/>
    <property type="molecule type" value="Genomic_DNA"/>
</dbReference>
<dbReference type="Gene3D" id="2.60.40.1240">
    <property type="match status" value="1"/>
</dbReference>
<proteinExistence type="predicted"/>
<evidence type="ECO:0000313" key="10">
    <source>
        <dbReference type="EMBL" id="MEV4288012.1"/>
    </source>
</evidence>
<feature type="compositionally biased region" description="Gly residues" evidence="7">
    <location>
        <begin position="305"/>
        <end position="336"/>
    </location>
</feature>
<evidence type="ECO:0000256" key="8">
    <source>
        <dbReference type="SAM" id="Phobius"/>
    </source>
</evidence>
<evidence type="ECO:0000256" key="7">
    <source>
        <dbReference type="SAM" id="MobiDB-lite"/>
    </source>
</evidence>
<dbReference type="Pfam" id="PF11611">
    <property type="entry name" value="DUF4352"/>
    <property type="match status" value="1"/>
</dbReference>
<dbReference type="InterPro" id="IPR029050">
    <property type="entry name" value="Immunoprotect_excell_Ig-like"/>
</dbReference>
<evidence type="ECO:0000256" key="4">
    <source>
        <dbReference type="ARBA" id="ARBA00022777"/>
    </source>
</evidence>
<feature type="compositionally biased region" description="Low complexity" evidence="7">
    <location>
        <begin position="418"/>
        <end position="443"/>
    </location>
</feature>
<dbReference type="PANTHER" id="PTHR43289">
    <property type="entry name" value="MITOGEN-ACTIVATED PROTEIN KINASE KINASE KINASE 20-RELATED"/>
    <property type="match status" value="1"/>
</dbReference>
<dbReference type="CDD" id="cd14014">
    <property type="entry name" value="STKc_PknB_like"/>
    <property type="match status" value="1"/>
</dbReference>
<feature type="domain" description="Protein kinase" evidence="9">
    <location>
        <begin position="20"/>
        <end position="278"/>
    </location>
</feature>
<feature type="compositionally biased region" description="Low complexity" evidence="7">
    <location>
        <begin position="394"/>
        <end position="403"/>
    </location>
</feature>
<sequence>MGRSVGTPLKPEDPPAIGSYELVSRLGTGGMGVVYLAKAADGSRVALKAIRRDYTADPVYRARFHEEVSNARKVASFCTARVLDHGEDRGVLYLVTEYIDGISLEDHLIEHGALSPSVLHAAAVGVAAALTAIHAAGLVHRDLKPANVMLTLAGPRVIDFGLARSTHVNARHTNAGMVMGTPGWIAPEQVFEGRTSPAGDVFAWGSLIAYAGLGGHPFGEGDAYVMAARARTAPPDLRGLPAPLDRLVAAAIHPDPSRRPTARQLLLELVEASDEPAAQLAATKHLTNAWNASEFAPLTQPPGHQGHGGQGHGVQGPGVQGPGPQGPQGLGAQGPGPQGPGAVPPAERTGPSPHGVPPAERTGPTPGMQPPPAERTGPTPGSSRGPHVPPQGAPIPQHAQIPPQGSPGQGAPVQGASMQGAPPQGAPVQGAPPQGAPMQQVPPGGSPHPGAAVPPGASAHPGTSAPASPGAHPGASAHPASSSQPGVSAHPGAPVPPVPPVPPAERSGPVPGLVPPHASGQGQGGRRGSRPPAPGHSGPPPHPDRTGPVPLADHSGQIPHADRTGPAPHLDRTGQVPHGDRTGQLPHPERTGPVPHADRTGPVPHVDHTGPMPRIDRTGPVPGGMVPPHQTGQMPLPRHPRGNQGPLPHHATTGQGPLPSYPQPRRKRSIATGCLTALVVVAVLAVLILAALAWLFRGGPEAGADGQVQDGKLRFSVTGTTCQKPAKAATKRTCRVGVQVDNVGPDARVLYPSQQKLVVEDDEAHGGVRLLDAAGKEITPIRIESGGAFTGTLVFDLPRKSKPVGLEVHDSGLSSGARITLV</sequence>
<protein>
    <submittedName>
        <fullName evidence="10">Protein kinase</fullName>
    </submittedName>
</protein>
<name>A0ABV3H682_9ACTN</name>
<reference evidence="10 11" key="1">
    <citation type="submission" date="2024-06" db="EMBL/GenBank/DDBJ databases">
        <title>The Natural Products Discovery Center: Release of the First 8490 Sequenced Strains for Exploring Actinobacteria Biosynthetic Diversity.</title>
        <authorList>
            <person name="Kalkreuter E."/>
            <person name="Kautsar S.A."/>
            <person name="Yang D."/>
            <person name="Bader C.D."/>
            <person name="Teijaro C.N."/>
            <person name="Fluegel L."/>
            <person name="Davis C.M."/>
            <person name="Simpson J.R."/>
            <person name="Lauterbach L."/>
            <person name="Steele A.D."/>
            <person name="Gui C."/>
            <person name="Meng S."/>
            <person name="Li G."/>
            <person name="Viehrig K."/>
            <person name="Ye F."/>
            <person name="Su P."/>
            <person name="Kiefer A.F."/>
            <person name="Nichols A."/>
            <person name="Cepeda A.J."/>
            <person name="Yan W."/>
            <person name="Fan B."/>
            <person name="Jiang Y."/>
            <person name="Adhikari A."/>
            <person name="Zheng C.-J."/>
            <person name="Schuster L."/>
            <person name="Cowan T.M."/>
            <person name="Smanski M.J."/>
            <person name="Chevrette M.G."/>
            <person name="De Carvalho L.P.S."/>
            <person name="Shen B."/>
        </authorList>
    </citation>
    <scope>NUCLEOTIDE SEQUENCE [LARGE SCALE GENOMIC DNA]</scope>
    <source>
        <strain evidence="10 11">NPDC049574</strain>
    </source>
</reference>
<dbReference type="PROSITE" id="PS00108">
    <property type="entry name" value="PROTEIN_KINASE_ST"/>
    <property type="match status" value="1"/>
</dbReference>
<dbReference type="Pfam" id="PF00069">
    <property type="entry name" value="Pkinase"/>
    <property type="match status" value="1"/>
</dbReference>
<dbReference type="InterPro" id="IPR017441">
    <property type="entry name" value="Protein_kinase_ATP_BS"/>
</dbReference>
<keyword evidence="8" id="KW-0472">Membrane</keyword>
<feature type="compositionally biased region" description="Pro residues" evidence="7">
    <location>
        <begin position="531"/>
        <end position="541"/>
    </location>
</feature>
<feature type="compositionally biased region" description="Pro residues" evidence="7">
    <location>
        <begin position="493"/>
        <end position="503"/>
    </location>
</feature>
<dbReference type="Proteomes" id="UP001552427">
    <property type="component" value="Unassembled WGS sequence"/>
</dbReference>
<keyword evidence="4 10" id="KW-0418">Kinase</keyword>
<dbReference type="Gene3D" id="1.10.510.10">
    <property type="entry name" value="Transferase(Phosphotransferase) domain 1"/>
    <property type="match status" value="1"/>
</dbReference>
<dbReference type="PROSITE" id="PS00107">
    <property type="entry name" value="PROTEIN_KINASE_ATP"/>
    <property type="match status" value="1"/>
</dbReference>
<dbReference type="InterPro" id="IPR008271">
    <property type="entry name" value="Ser/Thr_kinase_AS"/>
</dbReference>
<dbReference type="InterPro" id="IPR029051">
    <property type="entry name" value="DUF4352"/>
</dbReference>
<dbReference type="GO" id="GO:0016301">
    <property type="term" value="F:kinase activity"/>
    <property type="evidence" value="ECO:0007669"/>
    <property type="project" value="UniProtKB-KW"/>
</dbReference>
<evidence type="ECO:0000256" key="3">
    <source>
        <dbReference type="ARBA" id="ARBA00022741"/>
    </source>
</evidence>
<keyword evidence="11" id="KW-1185">Reference proteome</keyword>
<evidence type="ECO:0000259" key="9">
    <source>
        <dbReference type="PROSITE" id="PS50011"/>
    </source>
</evidence>
<evidence type="ECO:0000256" key="5">
    <source>
        <dbReference type="ARBA" id="ARBA00022840"/>
    </source>
</evidence>
<evidence type="ECO:0000256" key="6">
    <source>
        <dbReference type="PROSITE-ProRule" id="PRU10141"/>
    </source>
</evidence>
<feature type="binding site" evidence="6">
    <location>
        <position position="48"/>
    </location>
    <ligand>
        <name>ATP</name>
        <dbReference type="ChEBI" id="CHEBI:30616"/>
    </ligand>
</feature>
<feature type="compositionally biased region" description="Low complexity" evidence="7">
    <location>
        <begin position="454"/>
        <end position="492"/>
    </location>
</feature>
<dbReference type="PANTHER" id="PTHR43289:SF34">
    <property type="entry name" value="SERINE_THREONINE-PROTEIN KINASE YBDM-RELATED"/>
    <property type="match status" value="1"/>
</dbReference>
<dbReference type="SUPFAM" id="SSF56112">
    <property type="entry name" value="Protein kinase-like (PK-like)"/>
    <property type="match status" value="1"/>
</dbReference>
<organism evidence="10 11">
    <name type="scientific">Nonomuraea bangladeshensis</name>
    <dbReference type="NCBI Taxonomy" id="404385"/>
    <lineage>
        <taxon>Bacteria</taxon>
        <taxon>Bacillati</taxon>
        <taxon>Actinomycetota</taxon>
        <taxon>Actinomycetes</taxon>
        <taxon>Streptosporangiales</taxon>
        <taxon>Streptosporangiaceae</taxon>
        <taxon>Nonomuraea</taxon>
    </lineage>
</organism>
<dbReference type="InterPro" id="IPR000719">
    <property type="entry name" value="Prot_kinase_dom"/>
</dbReference>
<comment type="caution">
    <text evidence="10">The sequence shown here is derived from an EMBL/GenBank/DDBJ whole genome shotgun (WGS) entry which is preliminary data.</text>
</comment>
<evidence type="ECO:0000256" key="2">
    <source>
        <dbReference type="ARBA" id="ARBA00022729"/>
    </source>
</evidence>
<keyword evidence="3 6" id="KW-0547">Nucleotide-binding</keyword>
<dbReference type="RefSeq" id="WP_364452312.1">
    <property type="nucleotide sequence ID" value="NZ_JBFARM010000006.1"/>
</dbReference>